<keyword evidence="2 4" id="KW-0807">Transducer</keyword>
<evidence type="ECO:0000313" key="8">
    <source>
        <dbReference type="EMBL" id="SHI47698.1"/>
    </source>
</evidence>
<comment type="subcellular location">
    <subcellularLocation>
        <location evidence="1">Membrane</location>
    </subcellularLocation>
</comment>
<keyword evidence="5" id="KW-1133">Transmembrane helix</keyword>
<dbReference type="Gene3D" id="1.10.287.950">
    <property type="entry name" value="Methyl-accepting chemotaxis protein"/>
    <property type="match status" value="1"/>
</dbReference>
<dbReference type="PANTHER" id="PTHR32089:SF33">
    <property type="entry name" value="TOXIN COREGULATED PILUS BIOSYNTHESIS PROTEIN I"/>
    <property type="match status" value="1"/>
</dbReference>
<dbReference type="RefSeq" id="WP_073605407.1">
    <property type="nucleotide sequence ID" value="NZ_FQXZ01000041.1"/>
</dbReference>
<dbReference type="Pfam" id="PF00672">
    <property type="entry name" value="HAMP"/>
    <property type="match status" value="1"/>
</dbReference>
<dbReference type="PANTHER" id="PTHR32089">
    <property type="entry name" value="METHYL-ACCEPTING CHEMOTAXIS PROTEIN MCPB"/>
    <property type="match status" value="1"/>
</dbReference>
<dbReference type="InterPro" id="IPR004090">
    <property type="entry name" value="Chemotax_Me-accpt_rcpt"/>
</dbReference>
<proteinExistence type="inferred from homology"/>
<evidence type="ECO:0000256" key="5">
    <source>
        <dbReference type="SAM" id="Phobius"/>
    </source>
</evidence>
<feature type="transmembrane region" description="Helical" evidence="5">
    <location>
        <begin position="12"/>
        <end position="31"/>
    </location>
</feature>
<dbReference type="AlphaFoldDB" id="A0A1M6BGI1"/>
<name>A0A1M6BGI1_9VIBR</name>
<feature type="transmembrane region" description="Helical" evidence="5">
    <location>
        <begin position="195"/>
        <end position="220"/>
    </location>
</feature>
<dbReference type="GO" id="GO:0004888">
    <property type="term" value="F:transmembrane signaling receptor activity"/>
    <property type="evidence" value="ECO:0007669"/>
    <property type="project" value="InterPro"/>
</dbReference>
<comment type="similarity">
    <text evidence="3">Belongs to the methyl-accepting chemotaxis (MCP) protein family.</text>
</comment>
<dbReference type="PRINTS" id="PR00260">
    <property type="entry name" value="CHEMTRNSDUCR"/>
</dbReference>
<evidence type="ECO:0000256" key="1">
    <source>
        <dbReference type="ARBA" id="ARBA00004370"/>
    </source>
</evidence>
<evidence type="ECO:0000256" key="2">
    <source>
        <dbReference type="ARBA" id="ARBA00023224"/>
    </source>
</evidence>
<protein>
    <submittedName>
        <fullName evidence="8">Methyl-accepting chemotaxis protein CtpH</fullName>
    </submittedName>
</protein>
<keyword evidence="5" id="KW-0812">Transmembrane</keyword>
<dbReference type="PROSITE" id="PS50111">
    <property type="entry name" value="CHEMOTAXIS_TRANSDUC_2"/>
    <property type="match status" value="1"/>
</dbReference>
<dbReference type="SMART" id="SM00304">
    <property type="entry name" value="HAMP"/>
    <property type="match status" value="1"/>
</dbReference>
<dbReference type="EMBL" id="FQXZ01000041">
    <property type="protein sequence ID" value="SHI47698.1"/>
    <property type="molecule type" value="Genomic_DNA"/>
</dbReference>
<reference evidence="8 9" key="1">
    <citation type="submission" date="2016-11" db="EMBL/GenBank/DDBJ databases">
        <authorList>
            <person name="Jaros S."/>
            <person name="Januszkiewicz K."/>
            <person name="Wedrychowicz H."/>
        </authorList>
    </citation>
    <scope>NUCLEOTIDE SEQUENCE [LARGE SCALE GENOMIC DNA]</scope>
    <source>
        <strain evidence="8 9">CECT 7868</strain>
    </source>
</reference>
<keyword evidence="9" id="KW-1185">Reference proteome</keyword>
<feature type="domain" description="Methyl-accepting transducer" evidence="6">
    <location>
        <begin position="274"/>
        <end position="510"/>
    </location>
</feature>
<dbReference type="GO" id="GO:0006935">
    <property type="term" value="P:chemotaxis"/>
    <property type="evidence" value="ECO:0007669"/>
    <property type="project" value="InterPro"/>
</dbReference>
<feature type="domain" description="HAMP" evidence="7">
    <location>
        <begin position="217"/>
        <end position="269"/>
    </location>
</feature>
<dbReference type="STRING" id="1216006.VA7868_03791"/>
<dbReference type="InterPro" id="IPR003660">
    <property type="entry name" value="HAMP_dom"/>
</dbReference>
<dbReference type="SMART" id="SM00283">
    <property type="entry name" value="MA"/>
    <property type="match status" value="1"/>
</dbReference>
<evidence type="ECO:0000259" key="6">
    <source>
        <dbReference type="PROSITE" id="PS50111"/>
    </source>
</evidence>
<evidence type="ECO:0000256" key="3">
    <source>
        <dbReference type="ARBA" id="ARBA00029447"/>
    </source>
</evidence>
<dbReference type="OrthoDB" id="5593683at2"/>
<dbReference type="InterPro" id="IPR004089">
    <property type="entry name" value="MCPsignal_dom"/>
</dbReference>
<dbReference type="SUPFAM" id="SSF58104">
    <property type="entry name" value="Methyl-accepting chemotaxis protein (MCP) signaling domain"/>
    <property type="match status" value="1"/>
</dbReference>
<dbReference type="PROSITE" id="PS50885">
    <property type="entry name" value="HAMP"/>
    <property type="match status" value="1"/>
</dbReference>
<evidence type="ECO:0000259" key="7">
    <source>
        <dbReference type="PROSITE" id="PS50885"/>
    </source>
</evidence>
<dbReference type="CDD" id="cd06225">
    <property type="entry name" value="HAMP"/>
    <property type="match status" value="1"/>
</dbReference>
<accession>A0A1M6BGI1</accession>
<dbReference type="Proteomes" id="UP000184608">
    <property type="component" value="Unassembled WGS sequence"/>
</dbReference>
<dbReference type="FunFam" id="1.10.287.950:FF:000001">
    <property type="entry name" value="Methyl-accepting chemotaxis sensory transducer"/>
    <property type="match status" value="1"/>
</dbReference>
<keyword evidence="5" id="KW-0472">Membrane</keyword>
<dbReference type="GO" id="GO:0016020">
    <property type="term" value="C:membrane"/>
    <property type="evidence" value="ECO:0007669"/>
    <property type="project" value="UniProtKB-SubCell"/>
</dbReference>
<gene>
    <name evidence="8" type="primary">ctpH_5</name>
    <name evidence="8" type="ORF">VA7868_03791</name>
</gene>
<organism evidence="8 9">
    <name type="scientific">Vibrio aerogenes CECT 7868</name>
    <dbReference type="NCBI Taxonomy" id="1216006"/>
    <lineage>
        <taxon>Bacteria</taxon>
        <taxon>Pseudomonadati</taxon>
        <taxon>Pseudomonadota</taxon>
        <taxon>Gammaproteobacteria</taxon>
        <taxon>Vibrionales</taxon>
        <taxon>Vibrionaceae</taxon>
        <taxon>Vibrio</taxon>
    </lineage>
</organism>
<dbReference type="Pfam" id="PF00015">
    <property type="entry name" value="MCPsignal"/>
    <property type="match status" value="1"/>
</dbReference>
<dbReference type="GO" id="GO:0007165">
    <property type="term" value="P:signal transduction"/>
    <property type="evidence" value="ECO:0007669"/>
    <property type="project" value="UniProtKB-KW"/>
</dbReference>
<sequence length="547" mass="60138">MRHIINILSIRLQVFIPVIVTLALLITSFLLTTSNLRQAFNGVSTSTEHIIAGKDQLNEVIDHVYNMRIHAIYSTSEHESARSFTNLLEEKKQAIQSLLLKLGQFPAIQDEVNALKAATDKYVSYSVNTIQPLLEEKYSQQQKPDFESRYQKASDIYREQGKDMIAQIQSLSNHMNKMVRQDIETHTQKHHQAEIYALVGLAFIIVIAIIINWLLAGIIISPIHHLQKIMHHVADGDLTAVAKVEGKSELNALANDVNTTIRHLRDMISTLLRTSTDVATSATELAAVMTQASVNSDQEKQEIELVASAVSELEQTASSVTGNAQEADAAAEHSNQLTASSLEIFDQSNHTNQQMTTQINEAAQVVASLKSQCEQIGTVVEVIEEISEQTNLLALNAAIEAARAGETGRGFAVVADEVRMLASRTQESTSEIQTIIEELQNQSGTANDSMTSSLTMLNTNQKMMEQVQSTMSDIAKAIGSLSLINTQVASSSEEQRQVTTEIHQNISNIYELVTQNVAGIVQSTEASQELSSLAELQAQQLSIFKTS</sequence>
<evidence type="ECO:0000313" key="9">
    <source>
        <dbReference type="Proteomes" id="UP000184608"/>
    </source>
</evidence>
<evidence type="ECO:0000256" key="4">
    <source>
        <dbReference type="PROSITE-ProRule" id="PRU00284"/>
    </source>
</evidence>